<dbReference type="AlphaFoldDB" id="A0A0L0MZE1"/>
<evidence type="ECO:0000313" key="1">
    <source>
        <dbReference type="EMBL" id="KND87263.1"/>
    </source>
</evidence>
<sequence>MGYTGALSGRYIRPHLTSLSVRRRGTQEPLLASSFQGLMIRACSLALLTPQSLGLLTR</sequence>
<organism evidence="1 2">
    <name type="scientific">Tolypocladium ophioglossoides (strain CBS 100239)</name>
    <name type="common">Snaketongue truffleclub</name>
    <name type="synonym">Elaphocordyceps ophioglossoides</name>
    <dbReference type="NCBI Taxonomy" id="1163406"/>
    <lineage>
        <taxon>Eukaryota</taxon>
        <taxon>Fungi</taxon>
        <taxon>Dikarya</taxon>
        <taxon>Ascomycota</taxon>
        <taxon>Pezizomycotina</taxon>
        <taxon>Sordariomycetes</taxon>
        <taxon>Hypocreomycetidae</taxon>
        <taxon>Hypocreales</taxon>
        <taxon>Ophiocordycipitaceae</taxon>
        <taxon>Tolypocladium</taxon>
    </lineage>
</organism>
<gene>
    <name evidence="1" type="ORF">TOPH_08111</name>
</gene>
<protein>
    <submittedName>
        <fullName evidence="1">Uncharacterized protein</fullName>
    </submittedName>
</protein>
<comment type="caution">
    <text evidence="1">The sequence shown here is derived from an EMBL/GenBank/DDBJ whole genome shotgun (WGS) entry which is preliminary data.</text>
</comment>
<keyword evidence="2" id="KW-1185">Reference proteome</keyword>
<reference evidence="1 2" key="1">
    <citation type="journal article" date="2015" name="BMC Genomics">
        <title>The genome of the truffle-parasite Tolypocladium ophioglossoides and the evolution of antifungal peptaibiotics.</title>
        <authorList>
            <person name="Quandt C.A."/>
            <person name="Bushley K.E."/>
            <person name="Spatafora J.W."/>
        </authorList>
    </citation>
    <scope>NUCLEOTIDE SEQUENCE [LARGE SCALE GENOMIC DNA]</scope>
    <source>
        <strain evidence="1 2">CBS 100239</strain>
    </source>
</reference>
<dbReference type="EMBL" id="LFRF01000039">
    <property type="protein sequence ID" value="KND87263.1"/>
    <property type="molecule type" value="Genomic_DNA"/>
</dbReference>
<proteinExistence type="predicted"/>
<dbReference type="Proteomes" id="UP000036947">
    <property type="component" value="Unassembled WGS sequence"/>
</dbReference>
<name>A0A0L0MZE1_TOLOC</name>
<accession>A0A0L0MZE1</accession>
<evidence type="ECO:0000313" key="2">
    <source>
        <dbReference type="Proteomes" id="UP000036947"/>
    </source>
</evidence>